<dbReference type="AlphaFoldDB" id="A0A1K1MJV1"/>
<organism evidence="3 4">
    <name type="scientific">Ruminococcus flavefaciens</name>
    <dbReference type="NCBI Taxonomy" id="1265"/>
    <lineage>
        <taxon>Bacteria</taxon>
        <taxon>Bacillati</taxon>
        <taxon>Bacillota</taxon>
        <taxon>Clostridia</taxon>
        <taxon>Eubacteriales</taxon>
        <taxon>Oscillospiraceae</taxon>
        <taxon>Ruminococcus</taxon>
    </lineage>
</organism>
<evidence type="ECO:0000313" key="4">
    <source>
        <dbReference type="Proteomes" id="UP000183461"/>
    </source>
</evidence>
<sequence>MRKFTKEISSLLAAVTVSATVNATYVSSEENIQLSGQMTMSDADYAEMPETAGVMALPDEEDPPIVGAEAPYDIVTKPPVTTTTIVGTSIAEPVTTTIPPLMGDIAPETTTTVTTLPPLAGTMTAPRTTTTTTTIPSFAGGMMGPSTTTAEEIPPFMGTMTAATTTTIVTTTTTSEEEIPPLMGEMADIPGDANGDFEFNVADIITLQRYILHMPDAKIYDWYQADMCKDGEINIFDLVVMRRELLKQMRYDAERVFDK</sequence>
<dbReference type="RefSeq" id="WP_072299633.1">
    <property type="nucleotide sequence ID" value="NZ_FPIP01000002.1"/>
</dbReference>
<dbReference type="EMBL" id="FPIP01000002">
    <property type="protein sequence ID" value="SFW23431.1"/>
    <property type="molecule type" value="Genomic_DNA"/>
</dbReference>
<feature type="region of interest" description="Disordered" evidence="1">
    <location>
        <begin position="112"/>
        <end position="143"/>
    </location>
</feature>
<dbReference type="Proteomes" id="UP000183461">
    <property type="component" value="Unassembled WGS sequence"/>
</dbReference>
<gene>
    <name evidence="3" type="ORF">SAMN02910280_1277</name>
</gene>
<proteinExistence type="predicted"/>
<protein>
    <recommendedName>
        <fullName evidence="2">Dockerin domain-containing protein</fullName>
    </recommendedName>
</protein>
<name>A0A1K1MJV1_RUMFL</name>
<evidence type="ECO:0000313" key="3">
    <source>
        <dbReference type="EMBL" id="SFW23431.1"/>
    </source>
</evidence>
<dbReference type="InterPro" id="IPR002105">
    <property type="entry name" value="Dockerin_1_rpt"/>
</dbReference>
<feature type="domain" description="Dockerin" evidence="2">
    <location>
        <begin position="186"/>
        <end position="253"/>
    </location>
</feature>
<dbReference type="GO" id="GO:0000272">
    <property type="term" value="P:polysaccharide catabolic process"/>
    <property type="evidence" value="ECO:0007669"/>
    <property type="project" value="InterPro"/>
</dbReference>
<dbReference type="InterPro" id="IPR036439">
    <property type="entry name" value="Dockerin_dom_sf"/>
</dbReference>
<dbReference type="PROSITE" id="PS51766">
    <property type="entry name" value="DOCKERIN"/>
    <property type="match status" value="1"/>
</dbReference>
<dbReference type="CDD" id="cd14256">
    <property type="entry name" value="Dockerin_I"/>
    <property type="match status" value="1"/>
</dbReference>
<dbReference type="InterPro" id="IPR016134">
    <property type="entry name" value="Dockerin_dom"/>
</dbReference>
<reference evidence="4" key="1">
    <citation type="submission" date="2016-11" db="EMBL/GenBank/DDBJ databases">
        <authorList>
            <person name="Varghese N."/>
            <person name="Submissions S."/>
        </authorList>
    </citation>
    <scope>NUCLEOTIDE SEQUENCE [LARGE SCALE GENOMIC DNA]</scope>
    <source>
        <strain evidence="4">YL228</strain>
    </source>
</reference>
<dbReference type="Gene3D" id="1.10.1330.10">
    <property type="entry name" value="Dockerin domain"/>
    <property type="match status" value="1"/>
</dbReference>
<dbReference type="Pfam" id="PF00404">
    <property type="entry name" value="Dockerin_1"/>
    <property type="match status" value="1"/>
</dbReference>
<dbReference type="GO" id="GO:0004553">
    <property type="term" value="F:hydrolase activity, hydrolyzing O-glycosyl compounds"/>
    <property type="evidence" value="ECO:0007669"/>
    <property type="project" value="InterPro"/>
</dbReference>
<evidence type="ECO:0000256" key="1">
    <source>
        <dbReference type="SAM" id="MobiDB-lite"/>
    </source>
</evidence>
<evidence type="ECO:0000259" key="2">
    <source>
        <dbReference type="PROSITE" id="PS51766"/>
    </source>
</evidence>
<accession>A0A1K1MJV1</accession>
<dbReference type="SUPFAM" id="SSF63446">
    <property type="entry name" value="Type I dockerin domain"/>
    <property type="match status" value="1"/>
</dbReference>